<evidence type="ECO:0000313" key="3">
    <source>
        <dbReference type="Proteomes" id="UP000728185"/>
    </source>
</evidence>
<keyword evidence="3" id="KW-1185">Reference proteome</keyword>
<dbReference type="OrthoDB" id="5538672at2759"/>
<sequence>MVEVSVPDVQLPLECGWVEPETKTTPPNHLLDTEIFFKLRGNRFVRAEPTELHFHIVAREKDRPLSYKKRIWLINIAAKSTRVNFIPPQTKWFTLFFSTPQPFVPGSRIACTVIFKPDEAKYYEDAIRVHTEDKGNNLLIPLYGYPVAEGLSFPEFIRLPPVPLGQSLTHCVPLKCKSKVDFQYVVKKRRDHPNFEVGPNEGILRSGEVSNIQIRFTPTDYTTCRIDLELNISQIRFQPRRCSIIGCSEPGLDAHKRMQEFGVQHGLDPRDAALFALHPLDRVRQSKIKRESRTSFVKPKLFKAKAQQQNSQSGREITCPYHVAQLLGNDYRSSIRENSIYKRRQQKASFLASFIFANLLAAKLFLLSALEFESLIRQDAMEERRNQVRWHSKLGQQPVSTAMRAAIRTEWETAWQNHLDQCSDLENLQQKPQMDHIKLINLNKLEKFAQLRPLRPVNVSLDVDLKPTFRTHRILTDGWTQRWDHLNRFRQIIAKVIIRQRMMSRLKKIRRVIASEELKGALGKFPKDVSVPEDISVKIGCALSHKPLGLTDRAMPKCWTEKYVMSTAENKETESTSNAPLRQTAIDSIEMTTNVVVPPQNWPVFNLSPPWEWKLAGCQVFDPLEARDLAVLITDPAKSDVNWVVSFLESRLDLGQREQKTTASDDKLIYITPTDKRFPVGDPMSLSGSILRPARAGQSTEFPGTAPPITVLTSPQNYPDSLRTYVEEITQSPDNLSDTIQDARSIESTDNLKSVRTILECKNTSKILTDWTTNSDIYLPLVPISHYSDIEEGAEARNETVTPFSEPESVKSQLCDYRAGPDPTENNVTQIMEEFMIRFPNSVSILRPWIPSQNLTITEKDTRDRIEELVLSKSSVETESLKNYDQNEHSKDDKPYQAFVQAANDIQDDIMSLCTGTTSGALLSG</sequence>
<comment type="caution">
    <text evidence="2">The sequence shown here is derived from an EMBL/GenBank/DDBJ whole genome shotgun (WGS) entry which is preliminary data.</text>
</comment>
<dbReference type="GO" id="GO:0097729">
    <property type="term" value="C:9+2 motile cilium"/>
    <property type="evidence" value="ECO:0007669"/>
    <property type="project" value="TreeGrafter"/>
</dbReference>
<proteinExistence type="predicted"/>
<dbReference type="PANTHER" id="PTHR46500">
    <property type="entry name" value="CILIA- AND FLAGELLA-ASSOCIATED PROTEIN 221"/>
    <property type="match status" value="1"/>
</dbReference>
<dbReference type="GO" id="GO:0003341">
    <property type="term" value="P:cilium movement"/>
    <property type="evidence" value="ECO:0007669"/>
    <property type="project" value="InterPro"/>
</dbReference>
<dbReference type="Gene3D" id="2.60.40.10">
    <property type="entry name" value="Immunoglobulins"/>
    <property type="match status" value="1"/>
</dbReference>
<evidence type="ECO:0000313" key="2">
    <source>
        <dbReference type="EMBL" id="KAA0195114.1"/>
    </source>
</evidence>
<dbReference type="GO" id="GO:0044458">
    <property type="term" value="P:motile cilium assembly"/>
    <property type="evidence" value="ECO:0007669"/>
    <property type="project" value="TreeGrafter"/>
</dbReference>
<name>A0A8E0VKW5_9TREM</name>
<accession>A0A8E0VKW5</accession>
<feature type="domain" description="Cep192-like" evidence="1">
    <location>
        <begin position="161"/>
        <end position="232"/>
    </location>
</feature>
<dbReference type="Proteomes" id="UP000728185">
    <property type="component" value="Unassembled WGS sequence"/>
</dbReference>
<dbReference type="EMBL" id="LUCM01003921">
    <property type="protein sequence ID" value="KAA0195114.1"/>
    <property type="molecule type" value="Genomic_DNA"/>
</dbReference>
<dbReference type="AlphaFoldDB" id="A0A8E0VKW5"/>
<protein>
    <recommendedName>
        <fullName evidence="1">Cep192-like domain-containing protein</fullName>
    </recommendedName>
</protein>
<reference evidence="2" key="1">
    <citation type="submission" date="2019-05" db="EMBL/GenBank/DDBJ databases">
        <title>Annotation for the trematode Fasciolopsis buski.</title>
        <authorList>
            <person name="Choi Y.-J."/>
        </authorList>
    </citation>
    <scope>NUCLEOTIDE SEQUENCE</scope>
    <source>
        <strain evidence="2">HT</strain>
        <tissue evidence="2">Whole worm</tissue>
    </source>
</reference>
<dbReference type="Pfam" id="PF22067">
    <property type="entry name" value="Cep192_D3"/>
    <property type="match status" value="1"/>
</dbReference>
<dbReference type="InterPro" id="IPR013783">
    <property type="entry name" value="Ig-like_fold"/>
</dbReference>
<dbReference type="PANTHER" id="PTHR46500:SF1">
    <property type="entry name" value="CILIA- AND FLAGELLA-ASSOCIATED PROTEIN 221"/>
    <property type="match status" value="1"/>
</dbReference>
<evidence type="ECO:0000259" key="1">
    <source>
        <dbReference type="Pfam" id="PF22067"/>
    </source>
</evidence>
<organism evidence="2 3">
    <name type="scientific">Fasciolopsis buskii</name>
    <dbReference type="NCBI Taxonomy" id="27845"/>
    <lineage>
        <taxon>Eukaryota</taxon>
        <taxon>Metazoa</taxon>
        <taxon>Spiralia</taxon>
        <taxon>Lophotrochozoa</taxon>
        <taxon>Platyhelminthes</taxon>
        <taxon>Trematoda</taxon>
        <taxon>Digenea</taxon>
        <taxon>Plagiorchiida</taxon>
        <taxon>Echinostomata</taxon>
        <taxon>Echinostomatoidea</taxon>
        <taxon>Fasciolidae</taxon>
        <taxon>Fasciolopsis</taxon>
    </lineage>
</organism>
<gene>
    <name evidence="2" type="ORF">FBUS_01613</name>
</gene>
<dbReference type="InterPro" id="IPR054089">
    <property type="entry name" value="Cep192-like_D3"/>
</dbReference>
<dbReference type="InterPro" id="IPR029676">
    <property type="entry name" value="CFAP221"/>
</dbReference>